<reference evidence="1" key="1">
    <citation type="submission" date="2014-11" db="EMBL/GenBank/DDBJ databases">
        <authorList>
            <person name="Amaro Gonzalez C."/>
        </authorList>
    </citation>
    <scope>NUCLEOTIDE SEQUENCE</scope>
</reference>
<reference evidence="1" key="2">
    <citation type="journal article" date="2015" name="Fish Shellfish Immunol.">
        <title>Early steps in the European eel (Anguilla anguilla)-Vibrio vulnificus interaction in the gills: Role of the RtxA13 toxin.</title>
        <authorList>
            <person name="Callol A."/>
            <person name="Pajuelo D."/>
            <person name="Ebbesson L."/>
            <person name="Teles M."/>
            <person name="MacKenzie S."/>
            <person name="Amaro C."/>
        </authorList>
    </citation>
    <scope>NUCLEOTIDE SEQUENCE</scope>
</reference>
<proteinExistence type="predicted"/>
<accession>A0A0E9TQM3</accession>
<evidence type="ECO:0000313" key="1">
    <source>
        <dbReference type="EMBL" id="JAH56024.1"/>
    </source>
</evidence>
<organism evidence="1">
    <name type="scientific">Anguilla anguilla</name>
    <name type="common">European freshwater eel</name>
    <name type="synonym">Muraena anguilla</name>
    <dbReference type="NCBI Taxonomy" id="7936"/>
    <lineage>
        <taxon>Eukaryota</taxon>
        <taxon>Metazoa</taxon>
        <taxon>Chordata</taxon>
        <taxon>Craniata</taxon>
        <taxon>Vertebrata</taxon>
        <taxon>Euteleostomi</taxon>
        <taxon>Actinopterygii</taxon>
        <taxon>Neopterygii</taxon>
        <taxon>Teleostei</taxon>
        <taxon>Anguilliformes</taxon>
        <taxon>Anguillidae</taxon>
        <taxon>Anguilla</taxon>
    </lineage>
</organism>
<protein>
    <submittedName>
        <fullName evidence="1">Uncharacterized protein</fullName>
    </submittedName>
</protein>
<sequence length="58" mass="6283">MSAKAHLSKFSPFESYNVIDQCSHIHQTHYRAIACPFCLGPHICAGIIAALIPSSPVC</sequence>
<name>A0A0E9TQM3_ANGAN</name>
<dbReference type="AlphaFoldDB" id="A0A0E9TQM3"/>
<dbReference type="EMBL" id="GBXM01052553">
    <property type="protein sequence ID" value="JAH56024.1"/>
    <property type="molecule type" value="Transcribed_RNA"/>
</dbReference>